<dbReference type="CDD" id="cd14254">
    <property type="entry name" value="Dockerin_II"/>
    <property type="match status" value="1"/>
</dbReference>
<dbReference type="InterPro" id="IPR015500">
    <property type="entry name" value="Peptidase_S8_subtilisin-rel"/>
</dbReference>
<dbReference type="GO" id="GO:0030246">
    <property type="term" value="F:carbohydrate binding"/>
    <property type="evidence" value="ECO:0007669"/>
    <property type="project" value="InterPro"/>
</dbReference>
<evidence type="ECO:0000256" key="5">
    <source>
        <dbReference type="ARBA" id="ARBA00022729"/>
    </source>
</evidence>
<keyword evidence="16" id="KW-1185">Reference proteome</keyword>
<dbReference type="Gene3D" id="2.60.40.680">
    <property type="match status" value="1"/>
</dbReference>
<dbReference type="InterPro" id="IPR046450">
    <property type="entry name" value="PA_dom_sf"/>
</dbReference>
<keyword evidence="11" id="KW-0472">Membrane</keyword>
<dbReference type="InterPro" id="IPR023827">
    <property type="entry name" value="Peptidase_S8_Asp-AS"/>
</dbReference>
<dbReference type="InterPro" id="IPR003137">
    <property type="entry name" value="PA_domain"/>
</dbReference>
<dbReference type="GO" id="GO:0000272">
    <property type="term" value="P:polysaccharide catabolic process"/>
    <property type="evidence" value="ECO:0007669"/>
    <property type="project" value="InterPro"/>
</dbReference>
<dbReference type="SUPFAM" id="SSF49384">
    <property type="entry name" value="Carbohydrate-binding domain"/>
    <property type="match status" value="1"/>
</dbReference>
<dbReference type="EMBL" id="QXIS01000032">
    <property type="protein sequence ID" value="RIE05837.1"/>
    <property type="molecule type" value="Genomic_DNA"/>
</dbReference>
<dbReference type="Gene3D" id="1.10.1330.10">
    <property type="entry name" value="Dockerin domain"/>
    <property type="match status" value="1"/>
</dbReference>
<dbReference type="InterPro" id="IPR050131">
    <property type="entry name" value="Peptidase_S8_subtilisin-like"/>
</dbReference>
<dbReference type="Pfam" id="PF00404">
    <property type="entry name" value="Dockerin_1"/>
    <property type="match status" value="1"/>
</dbReference>
<dbReference type="OrthoDB" id="9762689at2"/>
<dbReference type="InterPro" id="IPR002105">
    <property type="entry name" value="Dockerin_1_rpt"/>
</dbReference>
<feature type="active site" description="Charge relay system" evidence="8 9">
    <location>
        <position position="230"/>
    </location>
</feature>
<comment type="similarity">
    <text evidence="1 9 10">Belongs to the peptidase S8 family.</text>
</comment>
<evidence type="ECO:0000256" key="7">
    <source>
        <dbReference type="ARBA" id="ARBA00022825"/>
    </source>
</evidence>
<evidence type="ECO:0000313" key="16">
    <source>
        <dbReference type="Proteomes" id="UP000266328"/>
    </source>
</evidence>
<keyword evidence="4 9" id="KW-0645">Protease</keyword>
<dbReference type="PROSITE" id="PS00136">
    <property type="entry name" value="SUBTILASE_ASP"/>
    <property type="match status" value="1"/>
</dbReference>
<dbReference type="GO" id="GO:0004553">
    <property type="term" value="F:hydrolase activity, hydrolyzing O-glycosyl compounds"/>
    <property type="evidence" value="ECO:0007669"/>
    <property type="project" value="InterPro"/>
</dbReference>
<protein>
    <recommendedName>
        <fullName evidence="17">Dockerin domain-containing protein</fullName>
    </recommendedName>
</protein>
<dbReference type="InterPro" id="IPR022398">
    <property type="entry name" value="Peptidase_S8_His-AS"/>
</dbReference>
<dbReference type="Pfam" id="PF02225">
    <property type="entry name" value="PA"/>
    <property type="match status" value="1"/>
</dbReference>
<dbReference type="Gene3D" id="3.50.30.30">
    <property type="match status" value="1"/>
</dbReference>
<dbReference type="SUPFAM" id="SSF52025">
    <property type="entry name" value="PA domain"/>
    <property type="match status" value="1"/>
</dbReference>
<evidence type="ECO:0000256" key="1">
    <source>
        <dbReference type="ARBA" id="ARBA00011073"/>
    </source>
</evidence>
<dbReference type="Pfam" id="PF00082">
    <property type="entry name" value="Peptidase_S8"/>
    <property type="match status" value="1"/>
</dbReference>
<dbReference type="Proteomes" id="UP000266328">
    <property type="component" value="Unassembled WGS sequence"/>
</dbReference>
<dbReference type="SUPFAM" id="SSF63446">
    <property type="entry name" value="Type I dockerin domain"/>
    <property type="match status" value="1"/>
</dbReference>
<dbReference type="InterPro" id="IPR000209">
    <property type="entry name" value="Peptidase_S8/S53_dom"/>
</dbReference>
<evidence type="ECO:0000256" key="8">
    <source>
        <dbReference type="PIRSR" id="PIRSR615500-1"/>
    </source>
</evidence>
<dbReference type="InterPro" id="IPR018247">
    <property type="entry name" value="EF_Hand_1_Ca_BS"/>
</dbReference>
<dbReference type="PANTHER" id="PTHR43806:SF65">
    <property type="entry name" value="SERINE PROTEASE APRX"/>
    <property type="match status" value="1"/>
</dbReference>
<keyword evidence="2" id="KW-0134">Cell wall</keyword>
<keyword evidence="5" id="KW-0732">Signal</keyword>
<dbReference type="GO" id="GO:0004252">
    <property type="term" value="F:serine-type endopeptidase activity"/>
    <property type="evidence" value="ECO:0007669"/>
    <property type="project" value="UniProtKB-UniRule"/>
</dbReference>
<accession>A0A398D124</accession>
<dbReference type="CDD" id="cd08547">
    <property type="entry name" value="Type_II_cohesin"/>
    <property type="match status" value="1"/>
</dbReference>
<evidence type="ECO:0000256" key="9">
    <source>
        <dbReference type="PROSITE-ProRule" id="PRU01240"/>
    </source>
</evidence>
<dbReference type="Gene3D" id="3.40.50.200">
    <property type="entry name" value="Peptidase S8/S53 domain"/>
    <property type="match status" value="1"/>
</dbReference>
<feature type="domain" description="PA" evidence="14">
    <location>
        <begin position="424"/>
        <end position="516"/>
    </location>
</feature>
<dbReference type="InterPro" id="IPR002102">
    <property type="entry name" value="Cohesin_dom"/>
</dbReference>
<feature type="active site" description="Charge relay system" evidence="8 9">
    <location>
        <position position="269"/>
    </location>
</feature>
<keyword evidence="11" id="KW-0812">Transmembrane</keyword>
<gene>
    <name evidence="15" type="ORF">SMC7_05400</name>
</gene>
<dbReference type="PRINTS" id="PR00723">
    <property type="entry name" value="SUBTILISIN"/>
</dbReference>
<dbReference type="InterPro" id="IPR034213">
    <property type="entry name" value="S8_Vpr-like"/>
</dbReference>
<evidence type="ECO:0000256" key="4">
    <source>
        <dbReference type="ARBA" id="ARBA00022670"/>
    </source>
</evidence>
<dbReference type="CDD" id="cd02133">
    <property type="entry name" value="PA_C5a_like"/>
    <property type="match status" value="1"/>
</dbReference>
<evidence type="ECO:0000313" key="15">
    <source>
        <dbReference type="EMBL" id="RIE05837.1"/>
    </source>
</evidence>
<evidence type="ECO:0000256" key="10">
    <source>
        <dbReference type="RuleBase" id="RU003355"/>
    </source>
</evidence>
<dbReference type="GO" id="GO:0006508">
    <property type="term" value="P:proteolysis"/>
    <property type="evidence" value="ECO:0007669"/>
    <property type="project" value="UniProtKB-KW"/>
</dbReference>
<dbReference type="CDD" id="cd07474">
    <property type="entry name" value="Peptidases_S8_subtilisin_Vpr-like"/>
    <property type="match status" value="1"/>
</dbReference>
<dbReference type="AlphaFoldDB" id="A0A398D124"/>
<dbReference type="InterPro" id="IPR036439">
    <property type="entry name" value="Dockerin_dom_sf"/>
</dbReference>
<evidence type="ECO:0000256" key="3">
    <source>
        <dbReference type="ARBA" id="ARBA00022525"/>
    </source>
</evidence>
<feature type="active site" description="Charge relay system" evidence="8 9">
    <location>
        <position position="578"/>
    </location>
</feature>
<evidence type="ECO:0000259" key="13">
    <source>
        <dbReference type="Pfam" id="PF00963"/>
    </source>
</evidence>
<evidence type="ECO:0000256" key="6">
    <source>
        <dbReference type="ARBA" id="ARBA00022801"/>
    </source>
</evidence>
<keyword evidence="6 9" id="KW-0378">Hydrolase</keyword>
<comment type="caution">
    <text evidence="15">The sequence shown here is derived from an EMBL/GenBank/DDBJ whole genome shotgun (WGS) entry which is preliminary data.</text>
</comment>
<name>A0A398D124_9BACT</name>
<evidence type="ECO:0008006" key="17">
    <source>
        <dbReference type="Google" id="ProtNLM"/>
    </source>
</evidence>
<feature type="transmembrane region" description="Helical" evidence="11">
    <location>
        <begin position="52"/>
        <end position="70"/>
    </location>
</feature>
<sequence length="1093" mass="113209">MRESSGVQAGEFPSSLTFGPFGGIPNTSASVWVEHVARRRRRRKMMTRRLQWCLRIVVAVALVLVCGLPGKPARGALNLPTIDAAFLARVGSSPSSQDVIVRMQGLPLVGRVQDAGAEGWLDTAAAHASEAAISQEQNAFLSSVTAQGVTYTVKQRLSVTFNGLALSLAGSDLAVVAGTSHVSFVYESRQAQVLDDDTNAAMGVNQALWNSTSASGRKLDGTGTAIGIIDTGIDYTHPDLGGAKFPNAKVVGGYDFADDDANPMDIQGHGTHVAGIAAADGKVQGVAPKAKLYAYKVFSDQGGGAADGDIIAALDRSVRDHCTVVNMSLGTSGGTADTPENEAINNAVKAGVVVVAATGNSGPRNPLTNWPLGSPATALNVIAVAASNDGPYPVVEVVTPTGTGLDNIMGSYADIAPEFKEGSTYSIVDAGYGSKTDFAAVNVQGKVALVERGPIGTGGIYFRDKVLNAQAAGAAGVIIYNHSPGVLGMTLKVAVGDESKNYVPCIGITQDAGLDLKKLTTRGLVVRFQTRSSLGTLADFSSMGPTEDFHFKPEVSAPGVTVNSTFPGGEYAKLDGTSMASPAVAGAVALIKAAHPDWTPETVKMALMNTSDVLRNWQNDEVITWTLQGAGRVNVPAAIDAPAVAEIAASDGTTTFQTGAVLIDDDSIATATTIKLRSLSDHSVTFSPSFNWTMDAQAGVAVTITPSPVIVVPGGTAQVSVTTTVNPAAVGDGPHEGMITLQSTSGTLHVPYIYWRAGVEVPEQLSGMQTSTATLEAPSGTMDVRFNIGYGGVRPAVEAGDEPQGSSFASQVVATVTGIDGAATLGTVYRRSLLLVGDHEFSWDGRDVHGNFFLTDGDYLLRTSVVESNNDPANLKISEAAHQSVPIHITGMAGVPALSLSIMGGSLREGEDMTVSLSADTTTSIAGIAAVVQFEPYYLSVKSVREGDFLNQGGTTPSSFASTVDALAGSVAVKGATGTAQVQGSGSVCTVTFTVVHSGSTELWIGNPLATNGSGTTEMIARSLAITLRSGGNVWDIDGNKRVDLADMVALARAYGSKAGDKRYDNMADLNGDGRVDDADLQILRQHYGDVYP</sequence>
<feature type="domain" description="Peptidase S8/S53" evidence="12">
    <location>
        <begin position="221"/>
        <end position="612"/>
    </location>
</feature>
<evidence type="ECO:0000256" key="2">
    <source>
        <dbReference type="ARBA" id="ARBA00022512"/>
    </source>
</evidence>
<dbReference type="InterPro" id="IPR008965">
    <property type="entry name" value="CBM2/CBM3_carb-bd_dom_sf"/>
</dbReference>
<organism evidence="15 16">
    <name type="scientific">Candidatus Cryosericum terrychapinii</name>
    <dbReference type="NCBI Taxonomy" id="2290919"/>
    <lineage>
        <taxon>Bacteria</taxon>
        <taxon>Pseudomonadati</taxon>
        <taxon>Caldisericota/Cryosericota group</taxon>
        <taxon>Candidatus Cryosericota</taxon>
        <taxon>Candidatus Cryosericia</taxon>
        <taxon>Candidatus Cryosericales</taxon>
        <taxon>Candidatus Cryosericaceae</taxon>
        <taxon>Candidatus Cryosericum</taxon>
    </lineage>
</organism>
<keyword evidence="11" id="KW-1133">Transmembrane helix</keyword>
<evidence type="ECO:0000259" key="14">
    <source>
        <dbReference type="Pfam" id="PF02225"/>
    </source>
</evidence>
<dbReference type="PROSITE" id="PS00138">
    <property type="entry name" value="SUBTILASE_SER"/>
    <property type="match status" value="1"/>
</dbReference>
<dbReference type="PROSITE" id="PS00018">
    <property type="entry name" value="EF_HAND_1"/>
    <property type="match status" value="2"/>
</dbReference>
<dbReference type="PROSITE" id="PS51892">
    <property type="entry name" value="SUBTILASE"/>
    <property type="match status" value="1"/>
</dbReference>
<reference evidence="15 16" key="1">
    <citation type="submission" date="2018-09" db="EMBL/GenBank/DDBJ databases">
        <title>Discovery and Ecogenomic Context for Candidatus Cryosericales, a Global Caldiserica Order Active in Thawing Permafrost.</title>
        <authorList>
            <person name="Martinez M.A."/>
            <person name="Woodcroft B.J."/>
            <person name="Ignacio Espinoza J.C."/>
            <person name="Zayed A."/>
            <person name="Singleton C.M."/>
            <person name="Boyd J."/>
            <person name="Li Y.-F."/>
            <person name="Purvine S."/>
            <person name="Maughan H."/>
            <person name="Hodgkins S.B."/>
            <person name="Anderson D."/>
            <person name="Sederholm M."/>
            <person name="Temperton B."/>
            <person name="Saleska S.R."/>
            <person name="Tyson G.W."/>
            <person name="Rich V.I."/>
        </authorList>
    </citation>
    <scope>NUCLEOTIDE SEQUENCE [LARGE SCALE GENOMIC DNA]</scope>
    <source>
        <strain evidence="15 16">SMC7</strain>
    </source>
</reference>
<feature type="domain" description="Cohesin" evidence="13">
    <location>
        <begin position="913"/>
        <end position="1001"/>
    </location>
</feature>
<dbReference type="InterPro" id="IPR036852">
    <property type="entry name" value="Peptidase_S8/S53_dom_sf"/>
</dbReference>
<evidence type="ECO:0000256" key="11">
    <source>
        <dbReference type="SAM" id="Phobius"/>
    </source>
</evidence>
<keyword evidence="7 9" id="KW-0720">Serine protease</keyword>
<dbReference type="Pfam" id="PF00963">
    <property type="entry name" value="Cohesin"/>
    <property type="match status" value="1"/>
</dbReference>
<dbReference type="PANTHER" id="PTHR43806">
    <property type="entry name" value="PEPTIDASE S8"/>
    <property type="match status" value="1"/>
</dbReference>
<dbReference type="PROSITE" id="PS00137">
    <property type="entry name" value="SUBTILASE_HIS"/>
    <property type="match status" value="1"/>
</dbReference>
<dbReference type="SUPFAM" id="SSF52743">
    <property type="entry name" value="Subtilisin-like"/>
    <property type="match status" value="1"/>
</dbReference>
<dbReference type="InterPro" id="IPR023828">
    <property type="entry name" value="Peptidase_S8_Ser-AS"/>
</dbReference>
<proteinExistence type="inferred from homology"/>
<evidence type="ECO:0000259" key="12">
    <source>
        <dbReference type="Pfam" id="PF00082"/>
    </source>
</evidence>
<keyword evidence="3" id="KW-0964">Secreted</keyword>